<protein>
    <submittedName>
        <fullName evidence="2">Uncharacterized protein</fullName>
    </submittedName>
</protein>
<evidence type="ECO:0000313" key="3">
    <source>
        <dbReference type="EMBL" id="KAJ8784792.1"/>
    </source>
</evidence>
<proteinExistence type="predicted"/>
<dbReference type="EMBL" id="JAIQCJ010002032">
    <property type="protein sequence ID" value="KAJ8784792.1"/>
    <property type="molecule type" value="Genomic_DNA"/>
</dbReference>
<keyword evidence="1" id="KW-0812">Transmembrane</keyword>
<keyword evidence="1" id="KW-1133">Transmembrane helix</keyword>
<accession>A0AB34GPC2</accession>
<comment type="caution">
    <text evidence="2">The sequence shown here is derived from an EMBL/GenBank/DDBJ whole genome shotgun (WGS) entry which is preliminary data.</text>
</comment>
<feature type="transmembrane region" description="Helical" evidence="1">
    <location>
        <begin position="20"/>
        <end position="39"/>
    </location>
</feature>
<evidence type="ECO:0000256" key="1">
    <source>
        <dbReference type="SAM" id="Phobius"/>
    </source>
</evidence>
<keyword evidence="4" id="KW-1185">Reference proteome</keyword>
<dbReference type="AlphaFoldDB" id="A0AB34GPC2"/>
<dbReference type="Proteomes" id="UP001159641">
    <property type="component" value="Unassembled WGS sequence"/>
</dbReference>
<dbReference type="EMBL" id="JAIQCJ010002147">
    <property type="protein sequence ID" value="KAJ8781379.1"/>
    <property type="molecule type" value="Genomic_DNA"/>
</dbReference>
<name>A0AB34GPC2_ESCRO</name>
<evidence type="ECO:0000313" key="4">
    <source>
        <dbReference type="Proteomes" id="UP001159641"/>
    </source>
</evidence>
<keyword evidence="1" id="KW-0472">Membrane</keyword>
<evidence type="ECO:0000313" key="2">
    <source>
        <dbReference type="EMBL" id="KAJ8781379.1"/>
    </source>
</evidence>
<gene>
    <name evidence="3" type="ORF">J1605_007819</name>
    <name evidence="2" type="ORF">J1605_011363</name>
</gene>
<sequence>METKSLSLKSQSGHYAHINITVAFASINIASTVTFAITVRTNSMEIANTSAIAYSNIIAIFVTTATRTTDISVMKGHLHPVMNSDFRSTDPRTSPTQAMEEAPQSFGQVIPWPECQGMI</sequence>
<reference evidence="2 4" key="1">
    <citation type="submission" date="2022-11" db="EMBL/GenBank/DDBJ databases">
        <title>Whole genome sequence of Eschrichtius robustus ER-17-0199.</title>
        <authorList>
            <person name="Bruniche-Olsen A."/>
            <person name="Black A.N."/>
            <person name="Fields C.J."/>
            <person name="Walden K."/>
            <person name="Dewoody J.A."/>
        </authorList>
    </citation>
    <scope>NUCLEOTIDE SEQUENCE [LARGE SCALE GENOMIC DNA]</scope>
    <source>
        <strain evidence="2">ER-17-0199</strain>
        <tissue evidence="2">Blubber</tissue>
    </source>
</reference>
<organism evidence="2 4">
    <name type="scientific">Eschrichtius robustus</name>
    <name type="common">California gray whale</name>
    <name type="synonym">Eschrichtius gibbosus</name>
    <dbReference type="NCBI Taxonomy" id="9764"/>
    <lineage>
        <taxon>Eukaryota</taxon>
        <taxon>Metazoa</taxon>
        <taxon>Chordata</taxon>
        <taxon>Craniata</taxon>
        <taxon>Vertebrata</taxon>
        <taxon>Euteleostomi</taxon>
        <taxon>Mammalia</taxon>
        <taxon>Eutheria</taxon>
        <taxon>Laurasiatheria</taxon>
        <taxon>Artiodactyla</taxon>
        <taxon>Whippomorpha</taxon>
        <taxon>Cetacea</taxon>
        <taxon>Mysticeti</taxon>
        <taxon>Eschrichtiidae</taxon>
        <taxon>Eschrichtius</taxon>
    </lineage>
</organism>